<feature type="non-terminal residue" evidence="3">
    <location>
        <position position="1"/>
    </location>
</feature>
<reference evidence="3" key="1">
    <citation type="submission" date="2015-04" db="EMBL/GenBank/DDBJ databases">
        <title>The genome sequence of the plant pathogenic Rhizarian Plasmodiophora brassicae reveals insights in its biotrophic life cycle and the origin of chitin synthesis.</title>
        <authorList>
            <person name="Schwelm A."/>
            <person name="Fogelqvist J."/>
            <person name="Knaust A."/>
            <person name="Julke S."/>
            <person name="Lilja T."/>
            <person name="Dhandapani V."/>
            <person name="Bonilla-Rosso G."/>
            <person name="Karlsson M."/>
            <person name="Shevchenko A."/>
            <person name="Choi S.R."/>
            <person name="Kim H.G."/>
            <person name="Park J.Y."/>
            <person name="Lim Y.P."/>
            <person name="Ludwig-Muller J."/>
            <person name="Dixelius C."/>
        </authorList>
    </citation>
    <scope>NUCLEOTIDE SEQUENCE</scope>
    <source>
        <tissue evidence="3">Potato root galls</tissue>
    </source>
</reference>
<evidence type="ECO:0000256" key="1">
    <source>
        <dbReference type="SAM" id="Coils"/>
    </source>
</evidence>
<feature type="region of interest" description="Disordered" evidence="2">
    <location>
        <begin position="295"/>
        <end position="321"/>
    </location>
</feature>
<feature type="coiled-coil region" evidence="1">
    <location>
        <begin position="28"/>
        <end position="116"/>
    </location>
</feature>
<evidence type="ECO:0000313" key="3">
    <source>
        <dbReference type="EMBL" id="CRZ05639.1"/>
    </source>
</evidence>
<evidence type="ECO:0000256" key="2">
    <source>
        <dbReference type="SAM" id="MobiDB-lite"/>
    </source>
</evidence>
<accession>A0A0H5RAY8</accession>
<keyword evidence="1" id="KW-0175">Coiled coil</keyword>
<sequence length="422" mass="48401">PCVRCPVATSVLRLAPSCAVVMAPSQLVSALESRITALEQTIHMLRLKHQRDRACAEDRHSADQERLDQAHSHIDTLQDEVRRISLEVRPEQSLALEAESDRLKDELRAMREAQDQGQARIEFLQNAADEWAKTTSDAERLSAGIRKEMERMQAEHESIVHRQRSEFSAMEEHMHQQLQLMSDRVNSSEETLSVMRKRLAEAEDYAARVDVELGHVQGRLRATEQANQYYLSIASSRPNENQQCRLQRHDDSAVYDLNHSDNMRKQPLRSADALHSYDQPNQSLLLPEHSQNATFSDFNRDRQPPRNGHGKTDPVKAGQTSSQCEYVGMDDAINPWQIASRNSYWKNDSFDNPSVSAAQTRLSECGMEHMALESELMRLPTHSGKTVQQRKRKVWIEHRLAELSTEMSEQKTYLRRMNSLIV</sequence>
<dbReference type="AlphaFoldDB" id="A0A0H5RAY8"/>
<name>A0A0H5RAY8_9EUKA</name>
<protein>
    <submittedName>
        <fullName evidence="3">Uncharacterized protein</fullName>
    </submittedName>
</protein>
<organism evidence="3">
    <name type="scientific">Spongospora subterranea</name>
    <dbReference type="NCBI Taxonomy" id="70186"/>
    <lineage>
        <taxon>Eukaryota</taxon>
        <taxon>Sar</taxon>
        <taxon>Rhizaria</taxon>
        <taxon>Endomyxa</taxon>
        <taxon>Phytomyxea</taxon>
        <taxon>Plasmodiophorida</taxon>
        <taxon>Plasmodiophoridae</taxon>
        <taxon>Spongospora</taxon>
    </lineage>
</organism>
<dbReference type="EMBL" id="HACM01005197">
    <property type="protein sequence ID" value="CRZ05639.1"/>
    <property type="molecule type" value="Transcribed_RNA"/>
</dbReference>
<proteinExistence type="predicted"/>
<feature type="compositionally biased region" description="Basic and acidic residues" evidence="2">
    <location>
        <begin position="298"/>
        <end position="314"/>
    </location>
</feature>